<dbReference type="InterPro" id="IPR009279">
    <property type="entry name" value="Portal_Mu"/>
</dbReference>
<gene>
    <name evidence="1" type="ORF">N5C97_15895</name>
</gene>
<sequence>MAKSKKDKASKKALSKGGLYTQEAISSFFTHFGRRPDNDEVLRKAGITRHRLSVLLDDDEIAQAVETRIDALLATPFRIEPSDTPEAVYLKAELDEWYFEIASAALNALFFGYSVQEAVYEVKQEGYLGLQWIGEKPMQWFEPKNDGRLIYRQDGGGIDREVDQFLKFFLTRRKATFEQPYGKALLATLYWLFFFKQNGFKFWAKFLERFGTPILLGKCKDTETDDMSQALLNAHAQSVLSIDIDDDVQVLSTQGSGSANGAFETFNKTLAQQIQKVVLGQTLTSQSDGTSGYALGKVHENVRGDKLKSDIRLVTPTLQAIVDALCVLNDWKPHKVLLGEKTKPLNKEQAERDTHLKNAGANLSESYFIREYNLQDGDLKPVEQVVPSTQFSALPHQAFSFKASVQKQSPEQQEVDELTDAQDQLELLTNEQIRQLAAESETPEALLFNLSRLIPGATQSQFTAHMDQALYAADVLGYATAAKGK</sequence>
<proteinExistence type="predicted"/>
<dbReference type="EMBL" id="JAOCCL010000069">
    <property type="protein sequence ID" value="MDH0827933.1"/>
    <property type="molecule type" value="Genomic_DNA"/>
</dbReference>
<dbReference type="Proteomes" id="UP001160116">
    <property type="component" value="Unassembled WGS sequence"/>
</dbReference>
<organism evidence="1 2">
    <name type="scientific">Acinetobacter johnsonii</name>
    <dbReference type="NCBI Taxonomy" id="40214"/>
    <lineage>
        <taxon>Bacteria</taxon>
        <taxon>Pseudomonadati</taxon>
        <taxon>Pseudomonadota</taxon>
        <taxon>Gammaproteobacteria</taxon>
        <taxon>Moraxellales</taxon>
        <taxon>Moraxellaceae</taxon>
        <taxon>Acinetobacter</taxon>
    </lineage>
</organism>
<name>A0AA42SG07_ACIJO</name>
<protein>
    <submittedName>
        <fullName evidence="1">DUF935 domain-containing protein</fullName>
    </submittedName>
</protein>
<evidence type="ECO:0000313" key="1">
    <source>
        <dbReference type="EMBL" id="MDH0827933.1"/>
    </source>
</evidence>
<reference evidence="1" key="1">
    <citation type="submission" date="2022-09" db="EMBL/GenBank/DDBJ databases">
        <title>Intensive care unit water sources are persistently colonized with multi-drug resistant bacteria and are the site of extensive horizontal gene transfer of antibiotic resistance genes.</title>
        <authorList>
            <person name="Diorio-Toth L."/>
        </authorList>
    </citation>
    <scope>NUCLEOTIDE SEQUENCE</scope>
    <source>
        <strain evidence="1">GD03885</strain>
    </source>
</reference>
<comment type="caution">
    <text evidence="1">The sequence shown here is derived from an EMBL/GenBank/DDBJ whole genome shotgun (WGS) entry which is preliminary data.</text>
</comment>
<dbReference type="Pfam" id="PF06074">
    <property type="entry name" value="Portal_Mu"/>
    <property type="match status" value="1"/>
</dbReference>
<dbReference type="RefSeq" id="WP_279679389.1">
    <property type="nucleotide sequence ID" value="NZ_JAOCCL010000069.1"/>
</dbReference>
<evidence type="ECO:0000313" key="2">
    <source>
        <dbReference type="Proteomes" id="UP001160116"/>
    </source>
</evidence>
<dbReference type="AlphaFoldDB" id="A0AA42SG07"/>
<accession>A0AA42SG07</accession>